<organism evidence="3 4">
    <name type="scientific">Halopiger xanaduensis (strain DSM 18323 / JCM 14033 / SH-6)</name>
    <dbReference type="NCBI Taxonomy" id="797210"/>
    <lineage>
        <taxon>Archaea</taxon>
        <taxon>Methanobacteriati</taxon>
        <taxon>Methanobacteriota</taxon>
        <taxon>Stenosarchaea group</taxon>
        <taxon>Halobacteria</taxon>
        <taxon>Halobacteriales</taxon>
        <taxon>Natrialbaceae</taxon>
        <taxon>Halopiger</taxon>
    </lineage>
</organism>
<dbReference type="RefSeq" id="WP_013879019.1">
    <property type="nucleotide sequence ID" value="NC_015666.1"/>
</dbReference>
<dbReference type="KEGG" id="hxa:Halxa_1492"/>
<reference evidence="3 4" key="1">
    <citation type="journal article" date="2012" name="Stand. Genomic Sci.">
        <title>Complete genome sequence of Halopiger xanaduensis type strain (SH-6(T)).</title>
        <authorList>
            <person name="Anderson I."/>
            <person name="Tindall B.J."/>
            <person name="Rohde M."/>
            <person name="Lucas S."/>
            <person name="Han J."/>
            <person name="Lapidus A."/>
            <person name="Cheng J.F."/>
            <person name="Goodwin L."/>
            <person name="Pitluck S."/>
            <person name="Peters L."/>
            <person name="Pati A."/>
            <person name="Mikhailova N."/>
            <person name="Pagani I."/>
            <person name="Teshima H."/>
            <person name="Han C."/>
            <person name="Tapia R."/>
            <person name="Land M."/>
            <person name="Woyke T."/>
            <person name="Klenk H.P."/>
            <person name="Kyrpides N."/>
            <person name="Ivanova N."/>
        </authorList>
    </citation>
    <scope>NUCLEOTIDE SEQUENCE [LARGE SCALE GENOMIC DNA]</scope>
    <source>
        <strain evidence="4">DSM 18323 / JCM 14033 / SH-6</strain>
    </source>
</reference>
<evidence type="ECO:0000313" key="3">
    <source>
        <dbReference type="EMBL" id="AEH36124.1"/>
    </source>
</evidence>
<dbReference type="EMBL" id="CP002839">
    <property type="protein sequence ID" value="AEH36124.1"/>
    <property type="molecule type" value="Genomic_DNA"/>
</dbReference>
<keyword evidence="4" id="KW-1185">Reference proteome</keyword>
<dbReference type="Pfam" id="PF25929">
    <property type="entry name" value="DUF7974"/>
    <property type="match status" value="1"/>
</dbReference>
<gene>
    <name evidence="3" type="ordered locus">Halxa_1492</name>
</gene>
<dbReference type="HOGENOM" id="CLU_130236_0_0_2"/>
<name>F8D2Y0_HALXS</name>
<evidence type="ECO:0000256" key="1">
    <source>
        <dbReference type="SAM" id="MobiDB-lite"/>
    </source>
</evidence>
<dbReference type="Proteomes" id="UP000006794">
    <property type="component" value="Chromosome"/>
</dbReference>
<dbReference type="AlphaFoldDB" id="F8D2Y0"/>
<sequence>MDGSRPRGDRSRSDSHSRSRARSGTNRDAQSGTGLHSRRDIGLETAESTYALTAGLGLERLVPAAVARRAIDVAVETDRAVYARGDPVEITVTFRNRLPLPVDVPTPRQRPWGWCIDGELEATDERRYVRDRPSSISFRGGERKRATVTWNGRLERTDEQHESVVPKPGEYEIEAFVATHADRYRPSDSTVIELE</sequence>
<feature type="compositionally biased region" description="Basic and acidic residues" evidence="1">
    <location>
        <begin position="1"/>
        <end position="17"/>
    </location>
</feature>
<feature type="region of interest" description="Disordered" evidence="1">
    <location>
        <begin position="1"/>
        <end position="40"/>
    </location>
</feature>
<protein>
    <recommendedName>
        <fullName evidence="2">DUF7974 domain-containing protein</fullName>
    </recommendedName>
</protein>
<proteinExistence type="predicted"/>
<dbReference type="eggNOG" id="arCOG09081">
    <property type="taxonomic scope" value="Archaea"/>
</dbReference>
<dbReference type="GeneID" id="10796461"/>
<accession>F8D2Y0</accession>
<evidence type="ECO:0000313" key="4">
    <source>
        <dbReference type="Proteomes" id="UP000006794"/>
    </source>
</evidence>
<feature type="domain" description="DUF7974" evidence="2">
    <location>
        <begin position="60"/>
        <end position="194"/>
    </location>
</feature>
<evidence type="ECO:0000259" key="2">
    <source>
        <dbReference type="Pfam" id="PF25929"/>
    </source>
</evidence>
<dbReference type="InterPro" id="IPR058280">
    <property type="entry name" value="DUF7974"/>
</dbReference>